<dbReference type="RefSeq" id="WP_076433774.1">
    <property type="nucleotide sequence ID" value="NZ_FTNO01000009.1"/>
</dbReference>
<organism evidence="1 2">
    <name type="scientific">Haladaptatus litoreus</name>
    <dbReference type="NCBI Taxonomy" id="553468"/>
    <lineage>
        <taxon>Archaea</taxon>
        <taxon>Methanobacteriati</taxon>
        <taxon>Methanobacteriota</taxon>
        <taxon>Stenosarchaea group</taxon>
        <taxon>Halobacteria</taxon>
        <taxon>Halobacteriales</taxon>
        <taxon>Haladaptataceae</taxon>
        <taxon>Haladaptatus</taxon>
    </lineage>
</organism>
<evidence type="ECO:0000313" key="2">
    <source>
        <dbReference type="Proteomes" id="UP000186914"/>
    </source>
</evidence>
<keyword evidence="2" id="KW-1185">Reference proteome</keyword>
<proteinExistence type="predicted"/>
<dbReference type="AlphaFoldDB" id="A0A1N7FIZ8"/>
<evidence type="ECO:0000313" key="1">
    <source>
        <dbReference type="EMBL" id="SIS00319.1"/>
    </source>
</evidence>
<reference evidence="2" key="1">
    <citation type="submission" date="2017-01" db="EMBL/GenBank/DDBJ databases">
        <authorList>
            <person name="Varghese N."/>
            <person name="Submissions S."/>
        </authorList>
    </citation>
    <scope>NUCLEOTIDE SEQUENCE [LARGE SCALE GENOMIC DNA]</scope>
    <source>
        <strain evidence="2">CGMCC 1.7737</strain>
    </source>
</reference>
<dbReference type="Proteomes" id="UP000186914">
    <property type="component" value="Unassembled WGS sequence"/>
</dbReference>
<gene>
    <name evidence="1" type="ORF">SAMN05421858_5116</name>
</gene>
<accession>A0A1N7FIZ8</accession>
<name>A0A1N7FIZ8_9EURY</name>
<dbReference type="EMBL" id="FTNO01000009">
    <property type="protein sequence ID" value="SIS00319.1"/>
    <property type="molecule type" value="Genomic_DNA"/>
</dbReference>
<dbReference type="OrthoDB" id="263717at2157"/>
<protein>
    <submittedName>
        <fullName evidence="1">Uncharacterized protein</fullName>
    </submittedName>
</protein>
<sequence length="102" mass="10478">MPAWNDSAIIADSQALTAGQTVTAAVRDYHSPAICVALEDLGGNADDTLSVEIVGDAGTYEVDSRTLSATGSYVVNVPQAPTVQITSANGTTISAEARNNPR</sequence>